<accession>A0A0U4FCB3</accession>
<dbReference type="GO" id="GO:0046872">
    <property type="term" value="F:metal ion binding"/>
    <property type="evidence" value="ECO:0007669"/>
    <property type="project" value="UniProtKB-KW"/>
</dbReference>
<evidence type="ECO:0000313" key="13">
    <source>
        <dbReference type="EMBL" id="ALX50483.1"/>
    </source>
</evidence>
<keyword evidence="4" id="KW-0479">Metal-binding</keyword>
<dbReference type="PANTHER" id="PTHR30405:SF25">
    <property type="entry name" value="RNA-GUIDED DNA ENDONUCLEASE INSQ-RELATED"/>
    <property type="match status" value="1"/>
</dbReference>
<reference evidence="13 14" key="1">
    <citation type="submission" date="2016-01" db="EMBL/GenBank/DDBJ databases">
        <title>Complete genome sequence of strain Lentibacillus amyloliquefaciens LAM0015T isolated from saline sediment.</title>
        <authorList>
            <person name="Wang J.-L."/>
            <person name="He M.-X."/>
        </authorList>
    </citation>
    <scope>NUCLEOTIDE SEQUENCE [LARGE SCALE GENOMIC DNA]</scope>
    <source>
        <strain evidence="13 14">LAM0015</strain>
    </source>
</reference>
<dbReference type="GO" id="GO:0032196">
    <property type="term" value="P:transposition"/>
    <property type="evidence" value="ECO:0007669"/>
    <property type="project" value="UniProtKB-KW"/>
</dbReference>
<feature type="domain" description="Probable transposase IS891/IS1136/IS1341" evidence="9">
    <location>
        <begin position="184"/>
        <end position="298"/>
    </location>
</feature>
<keyword evidence="6" id="KW-0238">DNA-binding</keyword>
<evidence type="ECO:0000256" key="3">
    <source>
        <dbReference type="ARBA" id="ARBA00022578"/>
    </source>
</evidence>
<evidence type="ECO:0000259" key="9">
    <source>
        <dbReference type="Pfam" id="PF01385"/>
    </source>
</evidence>
<keyword evidence="7" id="KW-0233">DNA recombination</keyword>
<sequence length="388" mass="45349">MLVRMNYKYEMFPNEEQMQLLDSWLSICRQQYNSALLDKQRFYQKNQMGLSRTQLQKQQKADKQKIPFLKTMPSQPLQEVFFRLERAYKNFFEGRARYPKLKKHKDYNSLTFTQFGIENRHVKNKTTGEVKRRDVRYAASLDESNHLLISKLGAVYVNFHRPLEGKVKQVIIKRQGHRWFAIFSVERHVNETVEFPVQSTGIDVGIQKFAVLSDGTTIENPKFLLKVERKLKRAQKKLSRMKKSSNNWKKQRQNVQQLHIKVANQRRDFLHKLSYRLSKTYKFVFVEDLMIRNMVKNRHLAKSIHDAGWGAFGNMLDYKCNNNGGKLVSIKPHYTSQDCSGCKARVRKSLSVRTHVCKSCGTILDRDHNAAINIEAAGLALFDLSPTA</sequence>
<dbReference type="KEGG" id="lao:AOX59_18990"/>
<organism evidence="13 14">
    <name type="scientific">Lentibacillus amyloliquefaciens</name>
    <dbReference type="NCBI Taxonomy" id="1472767"/>
    <lineage>
        <taxon>Bacteria</taxon>
        <taxon>Bacillati</taxon>
        <taxon>Bacillota</taxon>
        <taxon>Bacilli</taxon>
        <taxon>Bacillales</taxon>
        <taxon>Bacillaceae</taxon>
        <taxon>Lentibacillus</taxon>
    </lineage>
</organism>
<evidence type="ECO:0000256" key="4">
    <source>
        <dbReference type="ARBA" id="ARBA00022723"/>
    </source>
</evidence>
<keyword evidence="14" id="KW-1185">Reference proteome</keyword>
<evidence type="ECO:0000256" key="2">
    <source>
        <dbReference type="ARBA" id="ARBA00011044"/>
    </source>
</evidence>
<dbReference type="EMBL" id="CP013862">
    <property type="protein sequence ID" value="ALX47134.1"/>
    <property type="molecule type" value="Genomic_DNA"/>
</dbReference>
<evidence type="ECO:0000256" key="5">
    <source>
        <dbReference type="ARBA" id="ARBA00022833"/>
    </source>
</evidence>
<keyword evidence="3" id="KW-0815">Transposition</keyword>
<proteinExistence type="inferred from homology"/>
<protein>
    <submittedName>
        <fullName evidence="13">Transposase</fullName>
    </submittedName>
</protein>
<dbReference type="InterPro" id="IPR010095">
    <property type="entry name" value="Cas12f1-like_TNB"/>
</dbReference>
<dbReference type="Proteomes" id="UP000050331">
    <property type="component" value="Chromosome"/>
</dbReference>
<evidence type="ECO:0000313" key="12">
    <source>
        <dbReference type="EMBL" id="ALX47134.1"/>
    </source>
</evidence>
<dbReference type="InterPro" id="IPR051399">
    <property type="entry name" value="RNA-guided_DNA_endo/Transpos"/>
</dbReference>
<dbReference type="KEGG" id="lao:AOX59_00065"/>
<keyword evidence="5" id="KW-0862">Zinc</keyword>
<dbReference type="NCBIfam" id="NF040570">
    <property type="entry name" value="guided_TnpB"/>
    <property type="match status" value="1"/>
</dbReference>
<dbReference type="AlphaFoldDB" id="A0A0U4FCB3"/>
<evidence type="ECO:0000256" key="6">
    <source>
        <dbReference type="ARBA" id="ARBA00023125"/>
    </source>
</evidence>
<evidence type="ECO:0000256" key="7">
    <source>
        <dbReference type="ARBA" id="ARBA00023172"/>
    </source>
</evidence>
<dbReference type="NCBIfam" id="TIGR01766">
    <property type="entry name" value="IS200/IS605 family accessory protein TnpB-like domain"/>
    <property type="match status" value="1"/>
</dbReference>
<dbReference type="STRING" id="1472767.AOX59_00065"/>
<dbReference type="PANTHER" id="PTHR30405">
    <property type="entry name" value="TRANSPOSASE"/>
    <property type="match status" value="1"/>
</dbReference>
<dbReference type="Pfam" id="PF12323">
    <property type="entry name" value="HTH_OrfB_IS605"/>
    <property type="match status" value="1"/>
</dbReference>
<evidence type="ECO:0000313" key="14">
    <source>
        <dbReference type="Proteomes" id="UP000050331"/>
    </source>
</evidence>
<feature type="domain" description="Transposase putative helix-turn-helix" evidence="11">
    <location>
        <begin position="1"/>
        <end position="47"/>
    </location>
</feature>
<keyword evidence="8" id="KW-0175">Coiled coil</keyword>
<dbReference type="InterPro" id="IPR001959">
    <property type="entry name" value="Transposase"/>
</dbReference>
<name>A0A0U4FCB3_9BACI</name>
<comment type="similarity">
    <text evidence="2">In the N-terminal section; belongs to the transposase 2 family.</text>
</comment>
<evidence type="ECO:0000259" key="10">
    <source>
        <dbReference type="Pfam" id="PF07282"/>
    </source>
</evidence>
<dbReference type="Pfam" id="PF07282">
    <property type="entry name" value="Cas12f1-like_TNB"/>
    <property type="match status" value="1"/>
</dbReference>
<dbReference type="InterPro" id="IPR021027">
    <property type="entry name" value="Transposase_put_HTH"/>
</dbReference>
<dbReference type="GO" id="GO:0006310">
    <property type="term" value="P:DNA recombination"/>
    <property type="evidence" value="ECO:0007669"/>
    <property type="project" value="UniProtKB-KW"/>
</dbReference>
<feature type="coiled-coil region" evidence="8">
    <location>
        <begin position="224"/>
        <end position="251"/>
    </location>
</feature>
<comment type="similarity">
    <text evidence="1">In the C-terminal section; belongs to the transposase 35 family.</text>
</comment>
<dbReference type="RefSeq" id="WP_068440031.1">
    <property type="nucleotide sequence ID" value="NZ_CP013862.1"/>
</dbReference>
<dbReference type="EMBL" id="CP013862">
    <property type="protein sequence ID" value="ALX50483.1"/>
    <property type="molecule type" value="Genomic_DNA"/>
</dbReference>
<gene>
    <name evidence="12" type="ORF">AOX59_00065</name>
    <name evidence="13" type="ORF">AOX59_18990</name>
</gene>
<evidence type="ECO:0000259" key="11">
    <source>
        <dbReference type="Pfam" id="PF12323"/>
    </source>
</evidence>
<evidence type="ECO:0000256" key="1">
    <source>
        <dbReference type="ARBA" id="ARBA00008761"/>
    </source>
</evidence>
<evidence type="ECO:0000256" key="8">
    <source>
        <dbReference type="SAM" id="Coils"/>
    </source>
</evidence>
<dbReference type="GO" id="GO:0003677">
    <property type="term" value="F:DNA binding"/>
    <property type="evidence" value="ECO:0007669"/>
    <property type="project" value="UniProtKB-KW"/>
</dbReference>
<dbReference type="Pfam" id="PF01385">
    <property type="entry name" value="OrfB_IS605"/>
    <property type="match status" value="1"/>
</dbReference>
<feature type="domain" description="Cas12f1-like TNB" evidence="10">
    <location>
        <begin position="309"/>
        <end position="374"/>
    </location>
</feature>